<evidence type="ECO:0000313" key="4">
    <source>
        <dbReference type="Proteomes" id="UP000654370"/>
    </source>
</evidence>
<organism evidence="3 4">
    <name type="scientific">Mortierella isabellina</name>
    <name type="common">Filamentous fungus</name>
    <name type="synonym">Umbelopsis isabellina</name>
    <dbReference type="NCBI Taxonomy" id="91625"/>
    <lineage>
        <taxon>Eukaryota</taxon>
        <taxon>Fungi</taxon>
        <taxon>Fungi incertae sedis</taxon>
        <taxon>Mucoromycota</taxon>
        <taxon>Mucoromycotina</taxon>
        <taxon>Umbelopsidomycetes</taxon>
        <taxon>Umbelopsidales</taxon>
        <taxon>Umbelopsidaceae</taxon>
        <taxon>Umbelopsis</taxon>
    </lineage>
</organism>
<accession>A0A8H7UKQ5</accession>
<evidence type="ECO:0000313" key="3">
    <source>
        <dbReference type="EMBL" id="KAG2183368.1"/>
    </source>
</evidence>
<gene>
    <name evidence="3" type="ORF">INT43_006374</name>
</gene>
<feature type="domain" description="AAA+ ATPase" evidence="2">
    <location>
        <begin position="190"/>
        <end position="323"/>
    </location>
</feature>
<evidence type="ECO:0000256" key="1">
    <source>
        <dbReference type="ARBA" id="ARBA00007448"/>
    </source>
</evidence>
<dbReference type="EMBL" id="JAEPQZ010000003">
    <property type="protein sequence ID" value="KAG2183368.1"/>
    <property type="molecule type" value="Genomic_DNA"/>
</dbReference>
<keyword evidence="4" id="KW-1185">Reference proteome</keyword>
<dbReference type="PANTHER" id="PTHR23070">
    <property type="entry name" value="BCS1 AAA-TYPE ATPASE"/>
    <property type="match status" value="1"/>
</dbReference>
<dbReference type="OrthoDB" id="10251412at2759"/>
<dbReference type="GO" id="GO:0005524">
    <property type="term" value="F:ATP binding"/>
    <property type="evidence" value="ECO:0007669"/>
    <property type="project" value="InterPro"/>
</dbReference>
<name>A0A8H7UKQ5_MORIS</name>
<evidence type="ECO:0000259" key="2">
    <source>
        <dbReference type="SMART" id="SM00382"/>
    </source>
</evidence>
<sequence>MAYLISEKTKAWTFGSFSLHARLDAGHDENNPPIFNVVPDLNQGKHSVEIQYEGLRFNARFIENNKPSSEAQRELNTPDDLASRKLGPIPEPPIEIWCKPQHGLATVEQLSNIITKIAKEYMELMDAQKKTIRSRYEYSASGKWTRVCNLPNIRGLETVALPQEYETLLQRSLDSFENSKDFYARIGSPWRKGILLYGCPGTGKTSLVFAIASALRRDIYFMNLNNIDTDSELLSAFSSIPSKSIVVFEDIDTMTPVLHRRDNQFINDKEEKFGLSSMLGVLDGHTLEEGIIFIMTTNYMDKLDPALTRPGRMDLHLELKYATHYQMKHIFRLVTESELEHVYPGFEQEIPEFVLPPSEVMQCMVLLRNSTHLIPDHLRELVRNKRL</sequence>
<reference evidence="3" key="1">
    <citation type="submission" date="2020-12" db="EMBL/GenBank/DDBJ databases">
        <title>Metabolic potential, ecology and presence of endohyphal bacteria is reflected in genomic diversity of Mucoromycotina.</title>
        <authorList>
            <person name="Muszewska A."/>
            <person name="Okrasinska A."/>
            <person name="Steczkiewicz K."/>
            <person name="Drgas O."/>
            <person name="Orlowska M."/>
            <person name="Perlinska-Lenart U."/>
            <person name="Aleksandrzak-Piekarczyk T."/>
            <person name="Szatraj K."/>
            <person name="Zielenkiewicz U."/>
            <person name="Pilsyk S."/>
            <person name="Malc E."/>
            <person name="Mieczkowski P."/>
            <person name="Kruszewska J.S."/>
            <person name="Biernat P."/>
            <person name="Pawlowska J."/>
        </authorList>
    </citation>
    <scope>NUCLEOTIDE SEQUENCE</scope>
    <source>
        <strain evidence="3">WA0000067209</strain>
    </source>
</reference>
<protein>
    <recommendedName>
        <fullName evidence="2">AAA+ ATPase domain-containing protein</fullName>
    </recommendedName>
</protein>
<dbReference type="AlphaFoldDB" id="A0A8H7UKQ5"/>
<dbReference type="Gene3D" id="3.40.50.300">
    <property type="entry name" value="P-loop containing nucleotide triphosphate hydrolases"/>
    <property type="match status" value="1"/>
</dbReference>
<dbReference type="InterPro" id="IPR027417">
    <property type="entry name" value="P-loop_NTPase"/>
</dbReference>
<dbReference type="SUPFAM" id="SSF52540">
    <property type="entry name" value="P-loop containing nucleoside triphosphate hydrolases"/>
    <property type="match status" value="1"/>
</dbReference>
<dbReference type="SMART" id="SM00382">
    <property type="entry name" value="AAA"/>
    <property type="match status" value="1"/>
</dbReference>
<dbReference type="InterPro" id="IPR050747">
    <property type="entry name" value="Mitochondrial_chaperone_BCS1"/>
</dbReference>
<comment type="similarity">
    <text evidence="1">Belongs to the AAA ATPase family. BCS1 subfamily.</text>
</comment>
<dbReference type="InterPro" id="IPR003593">
    <property type="entry name" value="AAA+_ATPase"/>
</dbReference>
<dbReference type="GO" id="GO:0016887">
    <property type="term" value="F:ATP hydrolysis activity"/>
    <property type="evidence" value="ECO:0007669"/>
    <property type="project" value="InterPro"/>
</dbReference>
<comment type="caution">
    <text evidence="3">The sequence shown here is derived from an EMBL/GenBank/DDBJ whole genome shotgun (WGS) entry which is preliminary data.</text>
</comment>
<dbReference type="Pfam" id="PF00004">
    <property type="entry name" value="AAA"/>
    <property type="match status" value="1"/>
</dbReference>
<dbReference type="InterPro" id="IPR003959">
    <property type="entry name" value="ATPase_AAA_core"/>
</dbReference>
<dbReference type="Proteomes" id="UP000654370">
    <property type="component" value="Unassembled WGS sequence"/>
</dbReference>
<proteinExistence type="inferred from homology"/>